<dbReference type="STRING" id="284590.Q6CLI8"/>
<feature type="region of interest" description="Disordered" evidence="1">
    <location>
        <begin position="736"/>
        <end position="779"/>
    </location>
</feature>
<feature type="compositionally biased region" description="Acidic residues" evidence="1">
    <location>
        <begin position="478"/>
        <end position="494"/>
    </location>
</feature>
<feature type="compositionally biased region" description="Low complexity" evidence="1">
    <location>
        <begin position="736"/>
        <end position="766"/>
    </location>
</feature>
<proteinExistence type="predicted"/>
<evidence type="ECO:0000313" key="2">
    <source>
        <dbReference type="EMBL" id="CAG97909.1"/>
    </source>
</evidence>
<feature type="region of interest" description="Disordered" evidence="1">
    <location>
        <begin position="695"/>
        <end position="716"/>
    </location>
</feature>
<dbReference type="EMBL" id="CR382126">
    <property type="protein sequence ID" value="CAG97909.1"/>
    <property type="molecule type" value="Genomic_DNA"/>
</dbReference>
<dbReference type="eggNOG" id="ENOG502RISH">
    <property type="taxonomic scope" value="Eukaryota"/>
</dbReference>
<feature type="region of interest" description="Disordered" evidence="1">
    <location>
        <begin position="301"/>
        <end position="337"/>
    </location>
</feature>
<dbReference type="InParanoid" id="Q6CLI8"/>
<dbReference type="HOGENOM" id="CLU_012887_0_0_1"/>
<keyword evidence="3" id="KW-1185">Reference proteome</keyword>
<feature type="compositionally biased region" description="Basic residues" evidence="1">
    <location>
        <begin position="769"/>
        <end position="779"/>
    </location>
</feature>
<feature type="compositionally biased region" description="Low complexity" evidence="1">
    <location>
        <begin position="468"/>
        <end position="477"/>
    </location>
</feature>
<sequence>MLEKTDPFYYKRVKFCLCDHCTEGSEELQRYKSNYSSDSRSSVDSLLNGAGEKLVPTVSWDTVPIEGVSNEESGYDSDPHNLDYALDRFYDSDDSHDDIRHGRGSSRTHLGITPTLTDRVRGSSPMRPRQNNDFTFQLDVGGSSNNPKIFFGPNGEIRRRDYPSRPVLFNNALIRTQYHKDWKHEWRQRVEKMEERKETGVSTYFKFPEILFPKVKVDLTDAPLVNDNGEMIQKERRASIKRHLKVVRTPVGLVKTPRTILVHISGREHTWVALDWAMAELAEDIDYIVIIANIPRRDWSTRSGSYTRSRSASRSRSRSRSRMRSVSRTREFGTDDDQPDATWCDGCTVGEVNDLLQRLIEYSTLIMGGKKLKITVEIVIGSTSQILIDSLNAYAPDFFVIGSSIDKYGSGSVVVHKSRHLAPVLMQYFPIPVFFVAARRMGWFEKKLQRDILFKQRVLPSDKDTDLDVSSFSVSTTETDDTENEDTDDDDDVETTSNLSLGNREKTVKQIQKLRHNYRCLVDKKLKLLDEDTGLPTPEQYYGKMDSIINATLNFNKELETWGDSADMAEIKRSITGGVRPRVMKKKSMLDFSDLPPKRKSKIPTEHENSKETMDFNQNTFKNKKLPKVVLSSPPPSRPVSPLANNGEGGIKFANSVKSKDGKGAIQRIKSYDPYSQNSDPFDREDSALSLSVVRSHQPKSDSTSLRKVLSTTSLDKKESKKGRLLSFLFGGGSNNNIGSNSSNSSPVVSESNSRRGSIASQSSSDSTKKRRSIFGLKK</sequence>
<protein>
    <submittedName>
        <fullName evidence="2">KLLA0F02684p</fullName>
    </submittedName>
</protein>
<feature type="region of interest" description="Disordered" evidence="1">
    <location>
        <begin position="590"/>
        <end position="611"/>
    </location>
</feature>
<feature type="compositionally biased region" description="Polar residues" evidence="1">
    <location>
        <begin position="695"/>
        <end position="714"/>
    </location>
</feature>
<accession>Q6CLI8</accession>
<reference evidence="2 3" key="1">
    <citation type="journal article" date="2004" name="Nature">
        <title>Genome evolution in yeasts.</title>
        <authorList>
            <consortium name="Genolevures"/>
            <person name="Dujon B."/>
            <person name="Sherman D."/>
            <person name="Fischer G."/>
            <person name="Durrens P."/>
            <person name="Casaregola S."/>
            <person name="Lafontaine I."/>
            <person name="de Montigny J."/>
            <person name="Marck C."/>
            <person name="Neuveglise C."/>
            <person name="Talla E."/>
            <person name="Goffard N."/>
            <person name="Frangeul L."/>
            <person name="Aigle M."/>
            <person name="Anthouard V."/>
            <person name="Babour A."/>
            <person name="Barbe V."/>
            <person name="Barnay S."/>
            <person name="Blanchin S."/>
            <person name="Beckerich J.M."/>
            <person name="Beyne E."/>
            <person name="Bleykasten C."/>
            <person name="Boisrame A."/>
            <person name="Boyer J."/>
            <person name="Cattolico L."/>
            <person name="Confanioleri F."/>
            <person name="de Daruvar A."/>
            <person name="Despons L."/>
            <person name="Fabre E."/>
            <person name="Fairhead C."/>
            <person name="Ferry-Dumazet H."/>
            <person name="Groppi A."/>
            <person name="Hantraye F."/>
            <person name="Hennequin C."/>
            <person name="Jauniaux N."/>
            <person name="Joyet P."/>
            <person name="Kachouri R."/>
            <person name="Kerrest A."/>
            <person name="Koszul R."/>
            <person name="Lemaire M."/>
            <person name="Lesur I."/>
            <person name="Ma L."/>
            <person name="Muller H."/>
            <person name="Nicaud J.M."/>
            <person name="Nikolski M."/>
            <person name="Oztas S."/>
            <person name="Ozier-Kalogeropoulos O."/>
            <person name="Pellenz S."/>
            <person name="Potier S."/>
            <person name="Richard G.F."/>
            <person name="Straub M.L."/>
            <person name="Suleau A."/>
            <person name="Swennene D."/>
            <person name="Tekaia F."/>
            <person name="Wesolowski-Louvel M."/>
            <person name="Westhof E."/>
            <person name="Wirth B."/>
            <person name="Zeniou-Meyer M."/>
            <person name="Zivanovic I."/>
            <person name="Bolotin-Fukuhara M."/>
            <person name="Thierry A."/>
            <person name="Bouchier C."/>
            <person name="Caudron B."/>
            <person name="Scarpelli C."/>
            <person name="Gaillardin C."/>
            <person name="Weissenbach J."/>
            <person name="Wincker P."/>
            <person name="Souciet J.L."/>
        </authorList>
    </citation>
    <scope>NUCLEOTIDE SEQUENCE [LARGE SCALE GENOMIC DNA]</scope>
    <source>
        <strain evidence="3">ATCC 8585 / CBS 2359 / DSM 70799 / NBRC 1267 / NRRL Y-1140 / WM37</strain>
    </source>
</reference>
<dbReference type="PaxDb" id="284590-Q6CLI8"/>
<organism evidence="2 3">
    <name type="scientific">Kluyveromyces lactis (strain ATCC 8585 / CBS 2359 / DSM 70799 / NBRC 1267 / NRRL Y-1140 / WM37)</name>
    <name type="common">Yeast</name>
    <name type="synonym">Candida sphaerica</name>
    <dbReference type="NCBI Taxonomy" id="284590"/>
    <lineage>
        <taxon>Eukaryota</taxon>
        <taxon>Fungi</taxon>
        <taxon>Dikarya</taxon>
        <taxon>Ascomycota</taxon>
        <taxon>Saccharomycotina</taxon>
        <taxon>Saccharomycetes</taxon>
        <taxon>Saccharomycetales</taxon>
        <taxon>Saccharomycetaceae</taxon>
        <taxon>Kluyveromyces</taxon>
    </lineage>
</organism>
<name>Q6CLI8_KLULA</name>
<gene>
    <name evidence="2" type="ORF">KLLA0_F02684g</name>
</gene>
<feature type="region of interest" description="Disordered" evidence="1">
    <location>
        <begin position="463"/>
        <end position="497"/>
    </location>
</feature>
<dbReference type="OMA" id="IEWTSGY"/>
<evidence type="ECO:0000313" key="3">
    <source>
        <dbReference type="Proteomes" id="UP000000598"/>
    </source>
</evidence>
<dbReference type="AlphaFoldDB" id="Q6CLI8"/>
<feature type="region of interest" description="Disordered" evidence="1">
    <location>
        <begin position="628"/>
        <end position="665"/>
    </location>
</feature>
<feature type="compositionally biased region" description="Basic residues" evidence="1">
    <location>
        <begin position="311"/>
        <end position="327"/>
    </location>
</feature>
<dbReference type="KEGG" id="kla:KLLA0_F02684g"/>
<evidence type="ECO:0000256" key="1">
    <source>
        <dbReference type="SAM" id="MobiDB-lite"/>
    </source>
</evidence>
<dbReference type="FunCoup" id="Q6CLI8">
    <property type="interactions" value="107"/>
</dbReference>
<feature type="compositionally biased region" description="Low complexity" evidence="1">
    <location>
        <begin position="301"/>
        <end position="310"/>
    </location>
</feature>
<dbReference type="Proteomes" id="UP000000598">
    <property type="component" value="Chromosome F"/>
</dbReference>